<dbReference type="InterPro" id="IPR048711">
    <property type="entry name" value="WHD_Rv2258c"/>
</dbReference>
<sequence>MSDGTQTLAAVPATGSEDPEFAARAEAFGNRMLELINDGFLTLMVSIGHQTGLFDTMSGLPPATSADIARAANLNERYVREWLSALTVGKIVDYDPGSRTFALPPEHAAALTRAAGPENVAAFTQYIPLAASVEPDIVGCFRRGGGVPYSKYGRFQQLMAEESSAIHDVALIDVTITLVPGLPERLREGIDVADIGCGSGHALNLLGREFPNSRFVGYDFSEEGVATGRAEATAMGVTNTRFEVRDVTNLGVVDSYDLITAFDSIHDQAHPARVLRGIADALREDGTFLMVDIQASSNLEDNMEHPLGPSMYAISTMHCMTVSLALDGDGLGTMWGEQLATRMLHDAGFASVEVKHIEADIFNSYYVARKR</sequence>
<gene>
    <name evidence="3" type="primary">ycgJ_3</name>
    <name evidence="3" type="ORF">NCTC1934_05203</name>
</gene>
<dbReference type="SUPFAM" id="SSF53335">
    <property type="entry name" value="S-adenosyl-L-methionine-dependent methyltransferases"/>
    <property type="match status" value="1"/>
</dbReference>
<dbReference type="AlphaFoldDB" id="A0A379JH82"/>
<keyword evidence="3" id="KW-0808">Transferase</keyword>
<dbReference type="Proteomes" id="UP000255467">
    <property type="component" value="Unassembled WGS sequence"/>
</dbReference>
<dbReference type="PANTHER" id="PTHR45128">
    <property type="entry name" value="METHYLTRANSFERASE TYPE 11"/>
    <property type="match status" value="1"/>
</dbReference>
<accession>A0A379JH82</accession>
<dbReference type="SUPFAM" id="SSF46785">
    <property type="entry name" value="Winged helix' DNA-binding domain"/>
    <property type="match status" value="1"/>
</dbReference>
<organism evidence="3 4">
    <name type="scientific">Nocardia otitidiscaviarum</name>
    <dbReference type="NCBI Taxonomy" id="1823"/>
    <lineage>
        <taxon>Bacteria</taxon>
        <taxon>Bacillati</taxon>
        <taxon>Actinomycetota</taxon>
        <taxon>Actinomycetes</taxon>
        <taxon>Mycobacteriales</taxon>
        <taxon>Nocardiaceae</taxon>
        <taxon>Nocardia</taxon>
    </lineage>
</organism>
<keyword evidence="4" id="KW-1185">Reference proteome</keyword>
<protein>
    <submittedName>
        <fullName evidence="3">Uncharacterized methyltransferase ycgJ</fullName>
        <ecNumber evidence="3">2.1.1.-</ecNumber>
    </submittedName>
</protein>
<dbReference type="InterPro" id="IPR036390">
    <property type="entry name" value="WH_DNA-bd_sf"/>
</dbReference>
<dbReference type="EC" id="2.1.1.-" evidence="3"/>
<evidence type="ECO:0000259" key="2">
    <source>
        <dbReference type="Pfam" id="PF21320"/>
    </source>
</evidence>
<dbReference type="STRING" id="1406858.GCA_000710895_01830"/>
<evidence type="ECO:0000259" key="1">
    <source>
        <dbReference type="Pfam" id="PF13847"/>
    </source>
</evidence>
<keyword evidence="3" id="KW-0489">Methyltransferase</keyword>
<dbReference type="GO" id="GO:0008168">
    <property type="term" value="F:methyltransferase activity"/>
    <property type="evidence" value="ECO:0007669"/>
    <property type="project" value="UniProtKB-KW"/>
</dbReference>
<reference evidence="3 4" key="1">
    <citation type="submission" date="2018-06" db="EMBL/GenBank/DDBJ databases">
        <authorList>
            <consortium name="Pathogen Informatics"/>
            <person name="Doyle S."/>
        </authorList>
    </citation>
    <scope>NUCLEOTIDE SEQUENCE [LARGE SCALE GENOMIC DNA]</scope>
    <source>
        <strain evidence="3 4">NCTC1934</strain>
    </source>
</reference>
<evidence type="ECO:0000313" key="3">
    <source>
        <dbReference type="EMBL" id="SUD47878.1"/>
    </source>
</evidence>
<dbReference type="Pfam" id="PF21320">
    <property type="entry name" value="WHD_Rv2258c"/>
    <property type="match status" value="1"/>
</dbReference>
<dbReference type="Gene3D" id="3.40.50.150">
    <property type="entry name" value="Vaccinia Virus protein VP39"/>
    <property type="match status" value="1"/>
</dbReference>
<dbReference type="InterPro" id="IPR053173">
    <property type="entry name" value="SAM-binding_MTase"/>
</dbReference>
<feature type="domain" description="S-adenosylmethionine-dependent methyltransferase Rv2258c-like winged HTH" evidence="2">
    <location>
        <begin position="40"/>
        <end position="113"/>
    </location>
</feature>
<feature type="domain" description="Methyltransferase" evidence="1">
    <location>
        <begin position="188"/>
        <end position="305"/>
    </location>
</feature>
<name>A0A379JH82_9NOCA</name>
<dbReference type="GO" id="GO:0032259">
    <property type="term" value="P:methylation"/>
    <property type="evidence" value="ECO:0007669"/>
    <property type="project" value="UniProtKB-KW"/>
</dbReference>
<dbReference type="PANTHER" id="PTHR45128:SF1">
    <property type="entry name" value="S-ADENOSYLMETHIONINE-DEPENDENT METHYLTRANSFERASE RV2258C"/>
    <property type="match status" value="1"/>
</dbReference>
<dbReference type="Pfam" id="PF13847">
    <property type="entry name" value="Methyltransf_31"/>
    <property type="match status" value="1"/>
</dbReference>
<evidence type="ECO:0000313" key="4">
    <source>
        <dbReference type="Proteomes" id="UP000255467"/>
    </source>
</evidence>
<dbReference type="EMBL" id="UGRY01000003">
    <property type="protein sequence ID" value="SUD47878.1"/>
    <property type="molecule type" value="Genomic_DNA"/>
</dbReference>
<dbReference type="CDD" id="cd02440">
    <property type="entry name" value="AdoMet_MTases"/>
    <property type="match status" value="1"/>
</dbReference>
<proteinExistence type="predicted"/>
<dbReference type="OrthoDB" id="9801363at2"/>
<dbReference type="InterPro" id="IPR029063">
    <property type="entry name" value="SAM-dependent_MTases_sf"/>
</dbReference>
<dbReference type="InterPro" id="IPR025714">
    <property type="entry name" value="Methyltranfer_dom"/>
</dbReference>